<dbReference type="EMBL" id="UOFR01000034">
    <property type="protein sequence ID" value="VAW95799.1"/>
    <property type="molecule type" value="Genomic_DNA"/>
</dbReference>
<gene>
    <name evidence="1" type="ORF">MNBD_GAMMA21-1550</name>
</gene>
<proteinExistence type="predicted"/>
<sequence>MSAVNEHMIAEQTIHAWCIDLSRSIQQQDIDKHMQLVSQRVQVYGMPTKDTINFRQWKSRRKNEFINDTLLAINFKEVRLISSTPKRLRFNTQETMLGKDGKMVLLDKNITLELEEDETWRVIEEKVNSWRVKKLDLASF</sequence>
<protein>
    <recommendedName>
        <fullName evidence="2">DUF4440 domain-containing protein</fullName>
    </recommendedName>
</protein>
<dbReference type="AlphaFoldDB" id="A0A3B1AC03"/>
<accession>A0A3B1AC03</accession>
<reference evidence="1" key="1">
    <citation type="submission" date="2018-06" db="EMBL/GenBank/DDBJ databases">
        <authorList>
            <person name="Zhirakovskaya E."/>
        </authorList>
    </citation>
    <scope>NUCLEOTIDE SEQUENCE</scope>
</reference>
<evidence type="ECO:0000313" key="1">
    <source>
        <dbReference type="EMBL" id="VAW95799.1"/>
    </source>
</evidence>
<organism evidence="1">
    <name type="scientific">hydrothermal vent metagenome</name>
    <dbReference type="NCBI Taxonomy" id="652676"/>
    <lineage>
        <taxon>unclassified sequences</taxon>
        <taxon>metagenomes</taxon>
        <taxon>ecological metagenomes</taxon>
    </lineage>
</organism>
<evidence type="ECO:0008006" key="2">
    <source>
        <dbReference type="Google" id="ProtNLM"/>
    </source>
</evidence>
<name>A0A3B1AC03_9ZZZZ</name>